<dbReference type="PANTHER" id="PTHR36836:SF1">
    <property type="entry name" value="COLANIC ACID BIOSYNTHESIS PROTEIN WCAK"/>
    <property type="match status" value="1"/>
</dbReference>
<evidence type="ECO:0000313" key="3">
    <source>
        <dbReference type="Proteomes" id="UP001234343"/>
    </source>
</evidence>
<gene>
    <name evidence="2" type="ORF">QTP81_01675</name>
</gene>
<dbReference type="InterPro" id="IPR007345">
    <property type="entry name" value="Polysacch_pyruvyl_Trfase"/>
</dbReference>
<protein>
    <submittedName>
        <fullName evidence="2">Polysaccharide pyruvyl transferase family protein</fullName>
    </submittedName>
</protein>
<reference evidence="2 3" key="1">
    <citation type="submission" date="2023-06" db="EMBL/GenBank/DDBJ databases">
        <title>Alteromonas sp. ASW11-36 isolated from intertidal sand.</title>
        <authorList>
            <person name="Li Y."/>
        </authorList>
    </citation>
    <scope>NUCLEOTIDE SEQUENCE [LARGE SCALE GENOMIC DNA]</scope>
    <source>
        <strain evidence="2 3">ASW11-36</strain>
    </source>
</reference>
<comment type="caution">
    <text evidence="2">The sequence shown here is derived from an EMBL/GenBank/DDBJ whole genome shotgun (WGS) entry which is preliminary data.</text>
</comment>
<dbReference type="GO" id="GO:0016740">
    <property type="term" value="F:transferase activity"/>
    <property type="evidence" value="ECO:0007669"/>
    <property type="project" value="UniProtKB-KW"/>
</dbReference>
<sequence>MRKFSHYLVGYYGMHNAGDDALMLASMYGISTLAEHTNICVSATSTIYDLASQTLPPTLKARQSFRGQNRLKHYANALRSDTVVFGGGSVMHNSHDLKMKLDMLKFSGTGKSRAVGVSVGPFVDTSAERHCAELLNRLDFVGVRDQKSYDIVQSLAPNANCQLTFDLAPSLVSHPRFKALPAERSGILVNVCPIARGTHGNFDVQADERRIDHLADALIRIWNATGERISVISLNGHHEFGDDRLCELLVRKVSKVVPSRFIQYHTDTFSIIQLVGSFKACLSMRLHGNVFAFMTETPSFSLNYHPKCNQWCEQIGLPQQNRCDMTDFDPQTLTDQVIDGLENGFAIPTLTVDKAVQRSLSNWS</sequence>
<evidence type="ECO:0000313" key="2">
    <source>
        <dbReference type="EMBL" id="MDM7859313.1"/>
    </source>
</evidence>
<organism evidence="2 3">
    <name type="scientific">Alteromonas arenosi</name>
    <dbReference type="NCBI Taxonomy" id="3055817"/>
    <lineage>
        <taxon>Bacteria</taxon>
        <taxon>Pseudomonadati</taxon>
        <taxon>Pseudomonadota</taxon>
        <taxon>Gammaproteobacteria</taxon>
        <taxon>Alteromonadales</taxon>
        <taxon>Alteromonadaceae</taxon>
        <taxon>Alteromonas/Salinimonas group</taxon>
        <taxon>Alteromonas</taxon>
    </lineage>
</organism>
<feature type="domain" description="Polysaccharide pyruvyl transferase" evidence="1">
    <location>
        <begin position="16"/>
        <end position="305"/>
    </location>
</feature>
<keyword evidence="2" id="KW-0808">Transferase</keyword>
<name>A0ABT7ST02_9ALTE</name>
<dbReference type="Proteomes" id="UP001234343">
    <property type="component" value="Unassembled WGS sequence"/>
</dbReference>
<proteinExistence type="predicted"/>
<keyword evidence="3" id="KW-1185">Reference proteome</keyword>
<dbReference type="PANTHER" id="PTHR36836">
    <property type="entry name" value="COLANIC ACID BIOSYNTHESIS PROTEIN WCAK"/>
    <property type="match status" value="1"/>
</dbReference>
<accession>A0ABT7ST02</accession>
<dbReference type="RefSeq" id="WP_289363247.1">
    <property type="nucleotide sequence ID" value="NZ_JAUCBP010000001.1"/>
</dbReference>
<evidence type="ECO:0000259" key="1">
    <source>
        <dbReference type="Pfam" id="PF04230"/>
    </source>
</evidence>
<dbReference type="EMBL" id="JAUCBP010000001">
    <property type="protein sequence ID" value="MDM7859313.1"/>
    <property type="molecule type" value="Genomic_DNA"/>
</dbReference>
<dbReference type="Pfam" id="PF04230">
    <property type="entry name" value="PS_pyruv_trans"/>
    <property type="match status" value="1"/>
</dbReference>